<keyword evidence="6" id="KW-1185">Reference proteome</keyword>
<feature type="signal peptide" evidence="2">
    <location>
        <begin position="1"/>
        <end position="20"/>
    </location>
</feature>
<dbReference type="Pfam" id="PF18962">
    <property type="entry name" value="Por_Secre_tail"/>
    <property type="match status" value="1"/>
</dbReference>
<dbReference type="Proteomes" id="UP000516764">
    <property type="component" value="Chromosome"/>
</dbReference>
<dbReference type="InterPro" id="IPR026444">
    <property type="entry name" value="Secre_tail"/>
</dbReference>
<protein>
    <submittedName>
        <fullName evidence="5">T9SS type A sorting domain-containing protein</fullName>
    </submittedName>
</protein>
<accession>A0A7L8AJ34</accession>
<dbReference type="Pfam" id="PF24606">
    <property type="entry name" value="CEMIP_beta-hel"/>
    <property type="match status" value="1"/>
</dbReference>
<dbReference type="AlphaFoldDB" id="A0A7L8AJ34"/>
<dbReference type="KEGG" id="phal:H9I45_05945"/>
<proteinExistence type="predicted"/>
<dbReference type="SUPFAM" id="SSF49785">
    <property type="entry name" value="Galactose-binding domain-like"/>
    <property type="match status" value="1"/>
</dbReference>
<evidence type="ECO:0000313" key="6">
    <source>
        <dbReference type="Proteomes" id="UP000516764"/>
    </source>
</evidence>
<feature type="domain" description="Secretion system C-terminal sorting" evidence="3">
    <location>
        <begin position="1071"/>
        <end position="1141"/>
    </location>
</feature>
<dbReference type="RefSeq" id="WP_088353164.1">
    <property type="nucleotide sequence ID" value="NZ_CP061813.1"/>
</dbReference>
<dbReference type="InterPro" id="IPR055401">
    <property type="entry name" value="CEMIP_beta-hel_dom"/>
</dbReference>
<evidence type="ECO:0000259" key="3">
    <source>
        <dbReference type="Pfam" id="PF18962"/>
    </source>
</evidence>
<keyword evidence="1 2" id="KW-0732">Signal</keyword>
<evidence type="ECO:0000313" key="5">
    <source>
        <dbReference type="EMBL" id="QOD61984.1"/>
    </source>
</evidence>
<dbReference type="InterPro" id="IPR008979">
    <property type="entry name" value="Galactose-bd-like_sf"/>
</dbReference>
<dbReference type="Gene3D" id="2.60.120.260">
    <property type="entry name" value="Galactose-binding domain-like"/>
    <property type="match status" value="1"/>
</dbReference>
<evidence type="ECO:0000259" key="4">
    <source>
        <dbReference type="Pfam" id="PF24606"/>
    </source>
</evidence>
<reference evidence="5 6" key="1">
    <citation type="journal article" date="2016" name="Int. J. Syst. Evol. Microbiol.">
        <title>Polaribacter haliotis sp. nov., isolated from the gut of abalone Haliotis discus hannai.</title>
        <authorList>
            <person name="Kim Y.O."/>
            <person name="Park I.S."/>
            <person name="Park S."/>
            <person name="Nam B.H."/>
            <person name="Park J.M."/>
            <person name="Kim D.G."/>
            <person name="Yoon J.H."/>
        </authorList>
    </citation>
    <scope>NUCLEOTIDE SEQUENCE [LARGE SCALE GENOMIC DNA]</scope>
    <source>
        <strain evidence="5 6">KCTC 52418</strain>
    </source>
</reference>
<feature type="domain" description="CEMIP beta-helix" evidence="4">
    <location>
        <begin position="402"/>
        <end position="482"/>
    </location>
</feature>
<evidence type="ECO:0000256" key="2">
    <source>
        <dbReference type="SAM" id="SignalP"/>
    </source>
</evidence>
<dbReference type="OrthoDB" id="5477965at2"/>
<dbReference type="EMBL" id="CP061813">
    <property type="protein sequence ID" value="QOD61984.1"/>
    <property type="molecule type" value="Genomic_DNA"/>
</dbReference>
<dbReference type="NCBIfam" id="TIGR04183">
    <property type="entry name" value="Por_Secre_tail"/>
    <property type="match status" value="1"/>
</dbReference>
<name>A0A7L8AJ34_9FLAO</name>
<sequence>MKKIYSFTIFLLLVVSSASAQMDLMNAIPSNLATHKAVNDGSWFTASTWDKNEVPTEGAIVYIPKERTVNYQGSSSVHIFAIRVDGVFNCTQTNANQTTKLKFDTFFAIHGSFVKFLANGENDGKIDVEIAPFDIEAYRANSNSIWSTDAKTHFRDNGVVTFKTRTGTGTDRYNTIEEANNGNFSITESAGTTIDDGPGVLGRYNWDPKQLSLGMVTMGQLEIIGQEKLNMVPLSADAKKGNDVIQLAEIPDGWKTNDDIIITSGGNATGSSNGEDQVKIQSISGTSITLTSSLNKNHEGRPSEDLHCYVGNLTRNITFSSPTTTNVHQRGHVMAMHNDTNVQIKNTQFKRLGRTDKSQLLDDFIWNNWLEPKVFISKISPLGQEIAEMRAIPKNEMTNPRGRYSIHLHKLGTVFGAKMAQVTGNVVWDNPGWGITHHDSHANVSENVVYDVTGAGIVSETGSETGTWNNNLVVDIKEGHTTDPYTASLHHDDYLYSGDGLAMKGRAVLCKNNVIANAKRGVAVINMNNSINNLDRLDAEALAKTRGVKYEVDNFPLSKNGYSKEGDGVMPVEASLIMENTIVINSNIGLRSIERDMGVNHESRSIFDKFKVWGANTGFLINYQADYSFKDVYISGKNANNSLGIDMWKHSHNQTFENITLEDLKNGIQVSKVVLSNSQGPKTRNNGFTPWLFVNLKTKNVGEFYELTVDNPSENASFNYEQHADNAIHLNTDEISSRPTTFTVIDDSTLEIDYNVTGDDALKFEVDGIITDDFGSYNMGIQQALAQGDLRYGYPKRIYQFASKAKFEEYLSVNGVFKDEENNDELYFIINESLPNRRTFKYTTFPVRVRIKNAPNSGVFASATVEPASALAPKNQIISRFATVSQSSTRSNLSYTDGTHNTVSITLGPEKAIDGNNNGRINAQYYQRDLLPVGSFSQTKNESEPYYDLDFGELKTIDYFDIWNTVELNGSGIETLSKEFKNFTVFIADTPFTGTTFKQSEDNADYAFEKNGTPTRKFSGNNLNAKGRYMRIHSSSDGNSKLKFAEIEVIGRTFDNTLSVDKEEELLVNFYPNPTKNSVNIKFNSIQTNIKVELINLLGQRISSKEYSDTENVNFTIKGAKGVYFVTIKGDNNLNMTKKIIKN</sequence>
<gene>
    <name evidence="5" type="ORF">H9I45_05945</name>
</gene>
<feature type="chain" id="PRO_5032557111" evidence="2">
    <location>
        <begin position="21"/>
        <end position="1143"/>
    </location>
</feature>
<evidence type="ECO:0000256" key="1">
    <source>
        <dbReference type="ARBA" id="ARBA00022729"/>
    </source>
</evidence>
<organism evidence="5 6">
    <name type="scientific">Polaribacter haliotis</name>
    <dbReference type="NCBI Taxonomy" id="1888915"/>
    <lineage>
        <taxon>Bacteria</taxon>
        <taxon>Pseudomonadati</taxon>
        <taxon>Bacteroidota</taxon>
        <taxon>Flavobacteriia</taxon>
        <taxon>Flavobacteriales</taxon>
        <taxon>Flavobacteriaceae</taxon>
    </lineage>
</organism>